<dbReference type="GO" id="GO:0046513">
    <property type="term" value="P:ceramide biosynthetic process"/>
    <property type="evidence" value="ECO:0007669"/>
    <property type="project" value="TreeGrafter"/>
</dbReference>
<dbReference type="GO" id="GO:0071944">
    <property type="term" value="C:cell periphery"/>
    <property type="evidence" value="ECO:0007669"/>
    <property type="project" value="TreeGrafter"/>
</dbReference>
<dbReference type="GO" id="GO:0016020">
    <property type="term" value="C:membrane"/>
    <property type="evidence" value="ECO:0007669"/>
    <property type="project" value="TreeGrafter"/>
</dbReference>
<dbReference type="CDD" id="cd09917">
    <property type="entry name" value="F-box_SF"/>
    <property type="match status" value="1"/>
</dbReference>
<dbReference type="AlphaFoldDB" id="A0A150GHL4"/>
<feature type="region of interest" description="Disordered" evidence="1">
    <location>
        <begin position="550"/>
        <end position="576"/>
    </location>
</feature>
<feature type="compositionally biased region" description="Gly residues" evidence="1">
    <location>
        <begin position="562"/>
        <end position="576"/>
    </location>
</feature>
<dbReference type="PANTHER" id="PTHR12393:SF6">
    <property type="entry name" value="SPHINGOMYELIN PHOSPHODIESTERASE 2"/>
    <property type="match status" value="1"/>
</dbReference>
<gene>
    <name evidence="2" type="ORF">GPECTOR_22g935</name>
</gene>
<sequence>MGRPWARVWPQLPPELVLRIAGFLPGNDVACGLRLVNKAAAELLSGPLHATVRLSQPVPPPAFAHRWAAPDSARDLSYRQRLQLLCLTAASGVITNLQVALAAAGCLPTRQVLDAAAAAGQLEVCEWLLLTGGCRADNGTLESAAAAGQRRACEWLLAAGHAAVTVKAAAAAARGGHLGLLRWLAEADPWGLLRQQQPLRRSQRLWVLVGAAEGCGLADLQALSREWQEFEPERGREEPAALAAVAGQQGPEAAAAAGGAAGPAPVPPADEAVLAVKVQLLAAAAGSLTPDWAAKVEWLEWLGCPRSALACEAAAARPDGAERIAWLRRRGHPADATAALAAARAGNLAALQHLLAEGVPIPAAAAAWQAAKAGALAVLAWLVETPGVGAVALDAAVFGAAAASGDVGVMAWLRERGCSWAGAGDATFARAAAGGSAVALEWLAARGCEMGRNGEALYQACARKDLATLGCLLRLGCPWGPPDGPGAVFVRASRLMARFGCGGPLLRWLLAAGCPADWRAAEAAVRRLHTDWPGKEEVLQLLREEEEEERARLASGGVRDVGAGGGGEGEGGADGL</sequence>
<dbReference type="OrthoDB" id="3792523at2759"/>
<proteinExistence type="predicted"/>
<dbReference type="GO" id="GO:0005783">
    <property type="term" value="C:endoplasmic reticulum"/>
    <property type="evidence" value="ECO:0007669"/>
    <property type="project" value="TreeGrafter"/>
</dbReference>
<dbReference type="PANTHER" id="PTHR12393">
    <property type="entry name" value="SPHINGOMYELIN PHOSPHODIESTERASE RELATED"/>
    <property type="match status" value="1"/>
</dbReference>
<keyword evidence="3" id="KW-1185">Reference proteome</keyword>
<reference evidence="3" key="1">
    <citation type="journal article" date="2016" name="Nat. Commun.">
        <title>The Gonium pectorale genome demonstrates co-option of cell cycle regulation during the evolution of multicellularity.</title>
        <authorList>
            <person name="Hanschen E.R."/>
            <person name="Marriage T.N."/>
            <person name="Ferris P.J."/>
            <person name="Hamaji T."/>
            <person name="Toyoda A."/>
            <person name="Fujiyama A."/>
            <person name="Neme R."/>
            <person name="Noguchi H."/>
            <person name="Minakuchi Y."/>
            <person name="Suzuki M."/>
            <person name="Kawai-Toyooka H."/>
            <person name="Smith D.R."/>
            <person name="Sparks H."/>
            <person name="Anderson J."/>
            <person name="Bakaric R."/>
            <person name="Luria V."/>
            <person name="Karger A."/>
            <person name="Kirschner M.W."/>
            <person name="Durand P.M."/>
            <person name="Michod R.E."/>
            <person name="Nozaki H."/>
            <person name="Olson B.J."/>
        </authorList>
    </citation>
    <scope>NUCLEOTIDE SEQUENCE [LARGE SCALE GENOMIC DNA]</scope>
    <source>
        <strain evidence="3">NIES-2863</strain>
    </source>
</reference>
<evidence type="ECO:0008006" key="4">
    <source>
        <dbReference type="Google" id="ProtNLM"/>
    </source>
</evidence>
<dbReference type="Proteomes" id="UP000075714">
    <property type="component" value="Unassembled WGS sequence"/>
</dbReference>
<evidence type="ECO:0000313" key="2">
    <source>
        <dbReference type="EMBL" id="KXZ49341.1"/>
    </source>
</evidence>
<evidence type="ECO:0000256" key="1">
    <source>
        <dbReference type="SAM" id="MobiDB-lite"/>
    </source>
</evidence>
<comment type="caution">
    <text evidence="2">The sequence shown here is derived from an EMBL/GenBank/DDBJ whole genome shotgun (WGS) entry which is preliminary data.</text>
</comment>
<dbReference type="GO" id="GO:0004620">
    <property type="term" value="F:phospholipase activity"/>
    <property type="evidence" value="ECO:0007669"/>
    <property type="project" value="TreeGrafter"/>
</dbReference>
<dbReference type="GO" id="GO:0030149">
    <property type="term" value="P:sphingolipid catabolic process"/>
    <property type="evidence" value="ECO:0007669"/>
    <property type="project" value="TreeGrafter"/>
</dbReference>
<name>A0A150GHL4_GONPE</name>
<accession>A0A150GHL4</accession>
<evidence type="ECO:0000313" key="3">
    <source>
        <dbReference type="Proteomes" id="UP000075714"/>
    </source>
</evidence>
<dbReference type="EMBL" id="LSYV01000023">
    <property type="protein sequence ID" value="KXZ49341.1"/>
    <property type="molecule type" value="Genomic_DNA"/>
</dbReference>
<organism evidence="2 3">
    <name type="scientific">Gonium pectorale</name>
    <name type="common">Green alga</name>
    <dbReference type="NCBI Taxonomy" id="33097"/>
    <lineage>
        <taxon>Eukaryota</taxon>
        <taxon>Viridiplantae</taxon>
        <taxon>Chlorophyta</taxon>
        <taxon>core chlorophytes</taxon>
        <taxon>Chlorophyceae</taxon>
        <taxon>CS clade</taxon>
        <taxon>Chlamydomonadales</taxon>
        <taxon>Volvocaceae</taxon>
        <taxon>Gonium</taxon>
    </lineage>
</organism>
<protein>
    <recommendedName>
        <fullName evidence="4">F-box domain-containing protein</fullName>
    </recommendedName>
</protein>
<dbReference type="STRING" id="33097.A0A150GHL4"/>